<dbReference type="PROSITE" id="PS50995">
    <property type="entry name" value="HTH_MARR_2"/>
    <property type="match status" value="1"/>
</dbReference>
<dbReference type="EMBL" id="DXCH01000248">
    <property type="protein sequence ID" value="HIZ08054.1"/>
    <property type="molecule type" value="Genomic_DNA"/>
</dbReference>
<dbReference type="SUPFAM" id="SSF46785">
    <property type="entry name" value="Winged helix' DNA-binding domain"/>
    <property type="match status" value="1"/>
</dbReference>
<dbReference type="InterPro" id="IPR036388">
    <property type="entry name" value="WH-like_DNA-bd_sf"/>
</dbReference>
<feature type="domain" description="HTH marR-type" evidence="4">
    <location>
        <begin position="10"/>
        <end position="144"/>
    </location>
</feature>
<dbReference type="PANTHER" id="PTHR42756">
    <property type="entry name" value="TRANSCRIPTIONAL REGULATOR, MARR"/>
    <property type="match status" value="1"/>
</dbReference>
<dbReference type="InterPro" id="IPR023187">
    <property type="entry name" value="Tscrpt_reg_MarR-type_CS"/>
</dbReference>
<protein>
    <submittedName>
        <fullName evidence="5">MarR family transcriptional regulator</fullName>
    </submittedName>
</protein>
<accession>A0A9D2D3X1</accession>
<dbReference type="InterPro" id="IPR036390">
    <property type="entry name" value="WH_DNA-bd_sf"/>
</dbReference>
<proteinExistence type="predicted"/>
<keyword evidence="2" id="KW-0238">DNA-binding</keyword>
<dbReference type="PROSITE" id="PS01117">
    <property type="entry name" value="HTH_MARR_1"/>
    <property type="match status" value="1"/>
</dbReference>
<dbReference type="SMART" id="SM00347">
    <property type="entry name" value="HTH_MARR"/>
    <property type="match status" value="1"/>
</dbReference>
<gene>
    <name evidence="5" type="ORF">IAA08_08975</name>
</gene>
<dbReference type="Gene3D" id="1.10.10.10">
    <property type="entry name" value="Winged helix-like DNA-binding domain superfamily/Winged helix DNA-binding domain"/>
    <property type="match status" value="1"/>
</dbReference>
<dbReference type="Pfam" id="PF12802">
    <property type="entry name" value="MarR_2"/>
    <property type="match status" value="1"/>
</dbReference>
<evidence type="ECO:0000313" key="6">
    <source>
        <dbReference type="Proteomes" id="UP000824024"/>
    </source>
</evidence>
<sequence length="156" mass="18032">MKFAMSADHISQITTALLEIFPDYSHYINSFINLRQYNLTKTQWKALIVTAHAKTLSMGELAEKLGVSPEQASRTAAPLVKRGFLERKTNLYNQRQIHISLSRDGYDFLQELKKVYNSFISRSVDRLSPKEREEFAEALHTVVRTMKKLLHENSET</sequence>
<dbReference type="PANTHER" id="PTHR42756:SF1">
    <property type="entry name" value="TRANSCRIPTIONAL REPRESSOR OF EMRAB OPERON"/>
    <property type="match status" value="1"/>
</dbReference>
<name>A0A9D2D3X1_9FIRM</name>
<organism evidence="5 6">
    <name type="scientific">Candidatus Eubacterium avistercoris</name>
    <dbReference type="NCBI Taxonomy" id="2838567"/>
    <lineage>
        <taxon>Bacteria</taxon>
        <taxon>Bacillati</taxon>
        <taxon>Bacillota</taxon>
        <taxon>Clostridia</taxon>
        <taxon>Eubacteriales</taxon>
        <taxon>Eubacteriaceae</taxon>
        <taxon>Eubacterium</taxon>
    </lineage>
</organism>
<comment type="caution">
    <text evidence="5">The sequence shown here is derived from an EMBL/GenBank/DDBJ whole genome shotgun (WGS) entry which is preliminary data.</text>
</comment>
<keyword evidence="3" id="KW-0804">Transcription</keyword>
<reference evidence="5" key="2">
    <citation type="submission" date="2021-04" db="EMBL/GenBank/DDBJ databases">
        <authorList>
            <person name="Gilroy R."/>
        </authorList>
    </citation>
    <scope>NUCLEOTIDE SEQUENCE</scope>
    <source>
        <strain evidence="5">CHK192-9172</strain>
    </source>
</reference>
<dbReference type="Proteomes" id="UP000824024">
    <property type="component" value="Unassembled WGS sequence"/>
</dbReference>
<evidence type="ECO:0000313" key="5">
    <source>
        <dbReference type="EMBL" id="HIZ08054.1"/>
    </source>
</evidence>
<dbReference type="AlphaFoldDB" id="A0A9D2D3X1"/>
<evidence type="ECO:0000256" key="1">
    <source>
        <dbReference type="ARBA" id="ARBA00023015"/>
    </source>
</evidence>
<evidence type="ECO:0000256" key="3">
    <source>
        <dbReference type="ARBA" id="ARBA00023163"/>
    </source>
</evidence>
<dbReference type="InterPro" id="IPR000835">
    <property type="entry name" value="HTH_MarR-typ"/>
</dbReference>
<reference evidence="5" key="1">
    <citation type="journal article" date="2021" name="PeerJ">
        <title>Extensive microbial diversity within the chicken gut microbiome revealed by metagenomics and culture.</title>
        <authorList>
            <person name="Gilroy R."/>
            <person name="Ravi A."/>
            <person name="Getino M."/>
            <person name="Pursley I."/>
            <person name="Horton D.L."/>
            <person name="Alikhan N.F."/>
            <person name="Baker D."/>
            <person name="Gharbi K."/>
            <person name="Hall N."/>
            <person name="Watson M."/>
            <person name="Adriaenssens E.M."/>
            <person name="Foster-Nyarko E."/>
            <person name="Jarju S."/>
            <person name="Secka A."/>
            <person name="Antonio M."/>
            <person name="Oren A."/>
            <person name="Chaudhuri R.R."/>
            <person name="La Ragione R."/>
            <person name="Hildebrand F."/>
            <person name="Pallen M.J."/>
        </authorList>
    </citation>
    <scope>NUCLEOTIDE SEQUENCE</scope>
    <source>
        <strain evidence="5">CHK192-9172</strain>
    </source>
</reference>
<dbReference type="GO" id="GO:0003677">
    <property type="term" value="F:DNA binding"/>
    <property type="evidence" value="ECO:0007669"/>
    <property type="project" value="UniProtKB-KW"/>
</dbReference>
<keyword evidence="1" id="KW-0805">Transcription regulation</keyword>
<evidence type="ECO:0000256" key="2">
    <source>
        <dbReference type="ARBA" id="ARBA00023125"/>
    </source>
</evidence>
<evidence type="ECO:0000259" key="4">
    <source>
        <dbReference type="PROSITE" id="PS50995"/>
    </source>
</evidence>
<dbReference type="GO" id="GO:0003700">
    <property type="term" value="F:DNA-binding transcription factor activity"/>
    <property type="evidence" value="ECO:0007669"/>
    <property type="project" value="InterPro"/>
</dbReference>